<dbReference type="GO" id="GO:0015074">
    <property type="term" value="P:DNA integration"/>
    <property type="evidence" value="ECO:0007669"/>
    <property type="project" value="UniProtKB-KW"/>
</dbReference>
<evidence type="ECO:0000313" key="8">
    <source>
        <dbReference type="Proteomes" id="UP000243680"/>
    </source>
</evidence>
<dbReference type="RefSeq" id="WP_069238800.1">
    <property type="nucleotide sequence ID" value="NZ_CP013420.1"/>
</dbReference>
<dbReference type="SUPFAM" id="SSF56349">
    <property type="entry name" value="DNA breaking-rejoining enzymes"/>
    <property type="match status" value="1"/>
</dbReference>
<keyword evidence="2" id="KW-0229">DNA integration</keyword>
<evidence type="ECO:0000256" key="1">
    <source>
        <dbReference type="ARBA" id="ARBA00008857"/>
    </source>
</evidence>
<dbReference type="Proteomes" id="UP000243680">
    <property type="component" value="Chromosome 1"/>
</dbReference>
<dbReference type="InterPro" id="IPR013762">
    <property type="entry name" value="Integrase-like_cat_sf"/>
</dbReference>
<evidence type="ECO:0000256" key="4">
    <source>
        <dbReference type="ARBA" id="ARBA00023172"/>
    </source>
</evidence>
<evidence type="ECO:0000256" key="5">
    <source>
        <dbReference type="PROSITE-ProRule" id="PRU01248"/>
    </source>
</evidence>
<protein>
    <recommendedName>
        <fullName evidence="6">Core-binding (CB) domain-containing protein</fullName>
    </recommendedName>
</protein>
<dbReference type="Gene3D" id="1.10.443.10">
    <property type="entry name" value="Intergrase catalytic core"/>
    <property type="match status" value="1"/>
</dbReference>
<dbReference type="InterPro" id="IPR011010">
    <property type="entry name" value="DNA_brk_join_enz"/>
</dbReference>
<evidence type="ECO:0000313" key="7">
    <source>
        <dbReference type="EMBL" id="AOJ74368.1"/>
    </source>
</evidence>
<dbReference type="GO" id="GO:0003677">
    <property type="term" value="F:DNA binding"/>
    <property type="evidence" value="ECO:0007669"/>
    <property type="project" value="UniProtKB-UniRule"/>
</dbReference>
<keyword evidence="3 5" id="KW-0238">DNA-binding</keyword>
<evidence type="ECO:0000259" key="6">
    <source>
        <dbReference type="PROSITE" id="PS51900"/>
    </source>
</evidence>
<name>A0A1B4LB16_9BURK</name>
<dbReference type="GO" id="GO:0006310">
    <property type="term" value="P:DNA recombination"/>
    <property type="evidence" value="ECO:0007669"/>
    <property type="project" value="UniProtKB-KW"/>
</dbReference>
<sequence>MIGRRKRPDGLPFRLYAHYGKHKVSFGYKLPNGRWAFRLSAPAHNKEALAEIRKQAIERAEALNGNAIEPGTVEALVARYFEWQDALPRSDERRKAQSTLDENRVESKRLVKVFGKMAPAAIKPKHVYGYLDKRAQLGAPAKANKEIALLSAILEYGRRRGELETNPCRGIEYNPTRPRQRYVRQDEIDLAVEVARSRRSVGDQHPSSAYLILALCVKAAYLTVSRPTEMRELHRQSIRPEGVEVPIGKRKAGEQQRVKLVLWSPELKAVIDEALALQRTSSVHVFGNTAGQVYTRSGWNTNWSRLMGYCEKEAQARGVEFERFALRDMRPAAVTDRQEEGDDRIIDATGHADERMVRKTYDRRRQRKVRATR</sequence>
<dbReference type="InterPro" id="IPR044068">
    <property type="entry name" value="CB"/>
</dbReference>
<evidence type="ECO:0000256" key="2">
    <source>
        <dbReference type="ARBA" id="ARBA00022908"/>
    </source>
</evidence>
<keyword evidence="4" id="KW-0233">DNA recombination</keyword>
<dbReference type="PANTHER" id="PTHR30629:SF2">
    <property type="entry name" value="PROPHAGE INTEGRASE INTS-RELATED"/>
    <property type="match status" value="1"/>
</dbReference>
<comment type="similarity">
    <text evidence="1">Belongs to the 'phage' integrase family.</text>
</comment>
<dbReference type="PROSITE" id="PS51900">
    <property type="entry name" value="CB"/>
    <property type="match status" value="1"/>
</dbReference>
<dbReference type="InterPro" id="IPR050808">
    <property type="entry name" value="Phage_Integrase"/>
</dbReference>
<accession>A0A1B4LB16</accession>
<proteinExistence type="inferred from homology"/>
<dbReference type="EMBL" id="CP013420">
    <property type="protein sequence ID" value="AOJ74368.1"/>
    <property type="molecule type" value="Genomic_DNA"/>
</dbReference>
<dbReference type="InterPro" id="IPR010998">
    <property type="entry name" value="Integrase_recombinase_N"/>
</dbReference>
<feature type="domain" description="Core-binding (CB)" evidence="6">
    <location>
        <begin position="71"/>
        <end position="158"/>
    </location>
</feature>
<dbReference type="AlphaFoldDB" id="A0A1B4LB16"/>
<dbReference type="PANTHER" id="PTHR30629">
    <property type="entry name" value="PROPHAGE INTEGRASE"/>
    <property type="match status" value="1"/>
</dbReference>
<gene>
    <name evidence="7" type="ORF">WJ35_04280</name>
</gene>
<organism evidence="7 8">
    <name type="scientific">Burkholderia ubonensis</name>
    <dbReference type="NCBI Taxonomy" id="101571"/>
    <lineage>
        <taxon>Bacteria</taxon>
        <taxon>Pseudomonadati</taxon>
        <taxon>Pseudomonadota</taxon>
        <taxon>Betaproteobacteria</taxon>
        <taxon>Burkholderiales</taxon>
        <taxon>Burkholderiaceae</taxon>
        <taxon>Burkholderia</taxon>
        <taxon>Burkholderia cepacia complex</taxon>
    </lineage>
</organism>
<reference evidence="7 8" key="1">
    <citation type="submission" date="2015-12" db="EMBL/GenBank/DDBJ databases">
        <title>Diversity of Burkholderia near neighbor genomes.</title>
        <authorList>
            <person name="Sahl J."/>
            <person name="Wagner D."/>
            <person name="Keim P."/>
        </authorList>
    </citation>
    <scope>NUCLEOTIDE SEQUENCE [LARGE SCALE GENOMIC DNA]</scope>
    <source>
        <strain evidence="7 8">MSMB0783</strain>
    </source>
</reference>
<dbReference type="Gene3D" id="1.10.150.130">
    <property type="match status" value="1"/>
</dbReference>
<evidence type="ECO:0000256" key="3">
    <source>
        <dbReference type="ARBA" id="ARBA00023125"/>
    </source>
</evidence>